<keyword evidence="1" id="KW-0732">Signal</keyword>
<sequence>MHNPRLRNTTFQSHLLAASLRLCDATGLYPTCLTLRGLECESDPVTAGQFGEIRRGHVRGHMVCVKVVKLYQRSQIEHTIKKLLREGIVWSLLSHPCLLPFYGVCRLNDQIGRVCLISPWMDRGNISEYLKANPHTTRIPLIYDIVRGLIYLHELKIVHGDLKGSNIMITSAGSACLADFGLSSVVDADILQWTSLDTGTQAGGTVRWMAPEVLGDESGVMTRPTTASDVYALACVMYEVLTDKIPFHECPSYITVMFKVVSRQRLSKPPAGVFITLELTDEMWDLMHLCWALNPDDRPTAEGVLETFQDIPLNPLSKRRIQIKDKTKERRMELFSFASFRDTTSRGENLSIDTDDLLLLRTLLGTSHGRHLL</sequence>
<dbReference type="AlphaFoldDB" id="A0A9P6C6A5"/>
<dbReference type="PANTHER" id="PTHR44329">
    <property type="entry name" value="SERINE/THREONINE-PROTEIN KINASE TNNI3K-RELATED"/>
    <property type="match status" value="1"/>
</dbReference>
<keyword evidence="3" id="KW-0808">Transferase</keyword>
<dbReference type="InterPro" id="IPR011009">
    <property type="entry name" value="Kinase-like_dom_sf"/>
</dbReference>
<organism evidence="3 4">
    <name type="scientific">Macrolepiota fuliginosa MF-IS2</name>
    <dbReference type="NCBI Taxonomy" id="1400762"/>
    <lineage>
        <taxon>Eukaryota</taxon>
        <taxon>Fungi</taxon>
        <taxon>Dikarya</taxon>
        <taxon>Basidiomycota</taxon>
        <taxon>Agaricomycotina</taxon>
        <taxon>Agaricomycetes</taxon>
        <taxon>Agaricomycetidae</taxon>
        <taxon>Agaricales</taxon>
        <taxon>Agaricineae</taxon>
        <taxon>Agaricaceae</taxon>
        <taxon>Macrolepiota</taxon>
    </lineage>
</organism>
<feature type="signal peptide" evidence="1">
    <location>
        <begin position="1"/>
        <end position="25"/>
    </location>
</feature>
<keyword evidence="4" id="KW-1185">Reference proteome</keyword>
<dbReference type="Gene3D" id="1.10.510.10">
    <property type="entry name" value="Transferase(Phosphotransferase) domain 1"/>
    <property type="match status" value="1"/>
</dbReference>
<evidence type="ECO:0000256" key="1">
    <source>
        <dbReference type="SAM" id="SignalP"/>
    </source>
</evidence>
<dbReference type="InterPro" id="IPR000719">
    <property type="entry name" value="Prot_kinase_dom"/>
</dbReference>
<keyword evidence="3" id="KW-0418">Kinase</keyword>
<gene>
    <name evidence="3" type="ORF">P691DRAFT_719915</name>
</gene>
<dbReference type="SUPFAM" id="SSF56112">
    <property type="entry name" value="Protein kinase-like (PK-like)"/>
    <property type="match status" value="1"/>
</dbReference>
<dbReference type="InterPro" id="IPR051681">
    <property type="entry name" value="Ser/Thr_Kinases-Pseudokinases"/>
</dbReference>
<proteinExistence type="predicted"/>
<protein>
    <submittedName>
        <fullName evidence="3">Kinase-like protein</fullName>
    </submittedName>
</protein>
<dbReference type="PROSITE" id="PS50011">
    <property type="entry name" value="PROTEIN_KINASE_DOM"/>
    <property type="match status" value="1"/>
</dbReference>
<name>A0A9P6C6A5_9AGAR</name>
<dbReference type="GO" id="GO:0004674">
    <property type="term" value="F:protein serine/threonine kinase activity"/>
    <property type="evidence" value="ECO:0007669"/>
    <property type="project" value="TreeGrafter"/>
</dbReference>
<dbReference type="GO" id="GO:0005524">
    <property type="term" value="F:ATP binding"/>
    <property type="evidence" value="ECO:0007669"/>
    <property type="project" value="InterPro"/>
</dbReference>
<reference evidence="3" key="1">
    <citation type="submission" date="2020-11" db="EMBL/GenBank/DDBJ databases">
        <authorList>
            <consortium name="DOE Joint Genome Institute"/>
            <person name="Ahrendt S."/>
            <person name="Riley R."/>
            <person name="Andreopoulos W."/>
            <person name="Labutti K."/>
            <person name="Pangilinan J."/>
            <person name="Ruiz-Duenas F.J."/>
            <person name="Barrasa J.M."/>
            <person name="Sanchez-Garcia M."/>
            <person name="Camarero S."/>
            <person name="Miyauchi S."/>
            <person name="Serrano A."/>
            <person name="Linde D."/>
            <person name="Babiker R."/>
            <person name="Drula E."/>
            <person name="Ayuso-Fernandez I."/>
            <person name="Pacheco R."/>
            <person name="Padilla G."/>
            <person name="Ferreira P."/>
            <person name="Barriuso J."/>
            <person name="Kellner H."/>
            <person name="Castanera R."/>
            <person name="Alfaro M."/>
            <person name="Ramirez L."/>
            <person name="Pisabarro A.G."/>
            <person name="Kuo A."/>
            <person name="Tritt A."/>
            <person name="Lipzen A."/>
            <person name="He G."/>
            <person name="Yan M."/>
            <person name="Ng V."/>
            <person name="Cullen D."/>
            <person name="Martin F."/>
            <person name="Rosso M.-N."/>
            <person name="Henrissat B."/>
            <person name="Hibbett D."/>
            <person name="Martinez A.T."/>
            <person name="Grigoriev I.V."/>
        </authorList>
    </citation>
    <scope>NUCLEOTIDE SEQUENCE</scope>
    <source>
        <strain evidence="3">MF-IS2</strain>
    </source>
</reference>
<accession>A0A9P6C6A5</accession>
<evidence type="ECO:0000313" key="3">
    <source>
        <dbReference type="EMBL" id="KAF9453397.1"/>
    </source>
</evidence>
<dbReference type="OrthoDB" id="26722at2759"/>
<evidence type="ECO:0000259" key="2">
    <source>
        <dbReference type="PROSITE" id="PS50011"/>
    </source>
</evidence>
<feature type="chain" id="PRO_5040495057" evidence="1">
    <location>
        <begin position="26"/>
        <end position="373"/>
    </location>
</feature>
<dbReference type="PANTHER" id="PTHR44329:SF214">
    <property type="entry name" value="PROTEIN KINASE DOMAIN-CONTAINING PROTEIN"/>
    <property type="match status" value="1"/>
</dbReference>
<evidence type="ECO:0000313" key="4">
    <source>
        <dbReference type="Proteomes" id="UP000807342"/>
    </source>
</evidence>
<dbReference type="Proteomes" id="UP000807342">
    <property type="component" value="Unassembled WGS sequence"/>
</dbReference>
<dbReference type="SMART" id="SM00220">
    <property type="entry name" value="S_TKc"/>
    <property type="match status" value="1"/>
</dbReference>
<comment type="caution">
    <text evidence="3">The sequence shown here is derived from an EMBL/GenBank/DDBJ whole genome shotgun (WGS) entry which is preliminary data.</text>
</comment>
<dbReference type="InterPro" id="IPR001245">
    <property type="entry name" value="Ser-Thr/Tyr_kinase_cat_dom"/>
</dbReference>
<dbReference type="EMBL" id="MU151062">
    <property type="protein sequence ID" value="KAF9453397.1"/>
    <property type="molecule type" value="Genomic_DNA"/>
</dbReference>
<dbReference type="PROSITE" id="PS00108">
    <property type="entry name" value="PROTEIN_KINASE_ST"/>
    <property type="match status" value="1"/>
</dbReference>
<dbReference type="Pfam" id="PF07714">
    <property type="entry name" value="PK_Tyr_Ser-Thr"/>
    <property type="match status" value="1"/>
</dbReference>
<feature type="domain" description="Protein kinase" evidence="2">
    <location>
        <begin position="39"/>
        <end position="317"/>
    </location>
</feature>
<dbReference type="InterPro" id="IPR008271">
    <property type="entry name" value="Ser/Thr_kinase_AS"/>
</dbReference>